<reference evidence="1 2" key="1">
    <citation type="submission" date="2016-10" db="EMBL/GenBank/DDBJ databases">
        <authorList>
            <person name="de Groot N.N."/>
        </authorList>
    </citation>
    <scope>NUCLEOTIDE SEQUENCE [LARGE SCALE GENOMIC DNA]</scope>
    <source>
        <strain evidence="1 2">DSM 21035</strain>
    </source>
</reference>
<dbReference type="EMBL" id="FOFN01000003">
    <property type="protein sequence ID" value="SEQ85777.1"/>
    <property type="molecule type" value="Genomic_DNA"/>
</dbReference>
<evidence type="ECO:0000313" key="2">
    <source>
        <dbReference type="Proteomes" id="UP000198999"/>
    </source>
</evidence>
<proteinExistence type="predicted"/>
<accession>A0A1H9JG92</accession>
<dbReference type="Proteomes" id="UP000198999">
    <property type="component" value="Unassembled WGS sequence"/>
</dbReference>
<sequence length="163" mass="19455">MIKSDVFEVGLLDRYHIYIPKRIMKPFIDAKVERLYIKASYNNKLIDFYAAFVRDKHKEDYRIMFGKRLQKELGVLQNDYFEIQIFENTSKYGVQMPEELQEVFKLYPEAFNVFETLTVGKQRTIIYAIARYKTSQTKIDKALIVCENLRKGHLNPYTILKLH</sequence>
<evidence type="ECO:0000313" key="1">
    <source>
        <dbReference type="EMBL" id="SEQ85777.1"/>
    </source>
</evidence>
<dbReference type="AlphaFoldDB" id="A0A1H9JG92"/>
<protein>
    <submittedName>
        <fullName evidence="1">Bacteriocin-protection, YdeI or OmpD-Associated</fullName>
    </submittedName>
</protein>
<keyword evidence="2" id="KW-1185">Reference proteome</keyword>
<gene>
    <name evidence="1" type="ORF">SAMN05421824_2504</name>
</gene>
<name>A0A1H9JG92_9FLAO</name>
<dbReference type="RefSeq" id="WP_245738272.1">
    <property type="nucleotide sequence ID" value="NZ_FOFN01000003.1"/>
</dbReference>
<dbReference type="STRING" id="419940.SAMN05421824_2504"/>
<organism evidence="1 2">
    <name type="scientific">Hyunsoonleella jejuensis</name>
    <dbReference type="NCBI Taxonomy" id="419940"/>
    <lineage>
        <taxon>Bacteria</taxon>
        <taxon>Pseudomonadati</taxon>
        <taxon>Bacteroidota</taxon>
        <taxon>Flavobacteriia</taxon>
        <taxon>Flavobacteriales</taxon>
        <taxon>Flavobacteriaceae</taxon>
    </lineage>
</organism>
<dbReference type="Pfam" id="PF13376">
    <property type="entry name" value="OmdA"/>
    <property type="match status" value="1"/>
</dbReference>